<dbReference type="InterPro" id="IPR012318">
    <property type="entry name" value="HTH_CRP"/>
</dbReference>
<dbReference type="STRING" id="1267766.WYH_03098"/>
<dbReference type="GO" id="GO:0003677">
    <property type="term" value="F:DNA binding"/>
    <property type="evidence" value="ECO:0007669"/>
    <property type="project" value="InterPro"/>
</dbReference>
<dbReference type="EMBL" id="CP011452">
    <property type="protein sequence ID" value="AKH44117.1"/>
    <property type="molecule type" value="Genomic_DNA"/>
</dbReference>
<accession>A0A0F7KY23</accession>
<dbReference type="GO" id="GO:0006355">
    <property type="term" value="P:regulation of DNA-templated transcription"/>
    <property type="evidence" value="ECO:0007669"/>
    <property type="project" value="InterPro"/>
</dbReference>
<dbReference type="Proteomes" id="UP000034392">
    <property type="component" value="Chromosome"/>
</dbReference>
<dbReference type="InterPro" id="IPR014710">
    <property type="entry name" value="RmlC-like_jellyroll"/>
</dbReference>
<evidence type="ECO:0000313" key="1">
    <source>
        <dbReference type="EMBL" id="AKH44117.1"/>
    </source>
</evidence>
<dbReference type="Gene3D" id="2.60.120.10">
    <property type="entry name" value="Jelly Rolls"/>
    <property type="match status" value="1"/>
</dbReference>
<dbReference type="RefSeq" id="WP_244877937.1">
    <property type="nucleotide sequence ID" value="NZ_CP011452.2"/>
</dbReference>
<dbReference type="KEGG" id="aay:WYH_03098"/>
<reference evidence="1" key="1">
    <citation type="submission" date="2015-05" db="EMBL/GenBank/DDBJ databases">
        <title>The complete genome of Altererythrobacter atlanticus strain 26DY36.</title>
        <authorList>
            <person name="Wu Y.-H."/>
            <person name="Cheng H."/>
            <person name="Wu X.-W."/>
        </authorList>
    </citation>
    <scope>NUCLEOTIDE SEQUENCE [LARGE SCALE GENOMIC DNA]</scope>
    <source>
        <strain evidence="1">26DY36</strain>
    </source>
</reference>
<sequence>MARFPHLARALWFSTLLDAALHREWIFMLGRLTAEGRIAHVIAELIARLRLLGKYDGRTFPIPLLQRDYADICGISAVHANRSFRTLKERGILTPLGDGRMEILDEPALRELGEFSGDYLYGTGQLAVESLHDRDPHA</sequence>
<evidence type="ECO:0000313" key="2">
    <source>
        <dbReference type="Proteomes" id="UP000034392"/>
    </source>
</evidence>
<protein>
    <submittedName>
        <fullName evidence="1">Transcriptional regulator FixK</fullName>
    </submittedName>
</protein>
<organism evidence="1 2">
    <name type="scientific">Croceibacterium atlanticum</name>
    <dbReference type="NCBI Taxonomy" id="1267766"/>
    <lineage>
        <taxon>Bacteria</taxon>
        <taxon>Pseudomonadati</taxon>
        <taxon>Pseudomonadota</taxon>
        <taxon>Alphaproteobacteria</taxon>
        <taxon>Sphingomonadales</taxon>
        <taxon>Erythrobacteraceae</taxon>
        <taxon>Croceibacterium</taxon>
    </lineage>
</organism>
<dbReference type="Pfam" id="PF13545">
    <property type="entry name" value="HTH_Crp_2"/>
    <property type="match status" value="1"/>
</dbReference>
<dbReference type="PATRIC" id="fig|1267766.3.peg.3140"/>
<dbReference type="SUPFAM" id="SSF46785">
    <property type="entry name" value="Winged helix' DNA-binding domain"/>
    <property type="match status" value="1"/>
</dbReference>
<dbReference type="InterPro" id="IPR036390">
    <property type="entry name" value="WH_DNA-bd_sf"/>
</dbReference>
<proteinExistence type="predicted"/>
<name>A0A0F7KY23_9SPHN</name>
<keyword evidence="2" id="KW-1185">Reference proteome</keyword>
<gene>
    <name evidence="1" type="ORF">WYH_03098</name>
</gene>
<dbReference type="AlphaFoldDB" id="A0A0F7KY23"/>
<dbReference type="PROSITE" id="PS51063">
    <property type="entry name" value="HTH_CRP_2"/>
    <property type="match status" value="1"/>
</dbReference>